<dbReference type="Gene3D" id="1.10.260.40">
    <property type="entry name" value="lambda repressor-like DNA-binding domains"/>
    <property type="match status" value="1"/>
</dbReference>
<gene>
    <name evidence="2" type="ORF">AVO45_12935</name>
</gene>
<feature type="domain" description="HTH cro/C1-type" evidence="1">
    <location>
        <begin position="21"/>
        <end position="75"/>
    </location>
</feature>
<keyword evidence="3" id="KW-1185">Reference proteome</keyword>
<dbReference type="CDD" id="cd00093">
    <property type="entry name" value="HTH_XRE"/>
    <property type="match status" value="1"/>
</dbReference>
<reference evidence="2 3" key="1">
    <citation type="submission" date="2015-12" db="EMBL/GenBank/DDBJ databases">
        <authorList>
            <person name="Shamseldin A."/>
            <person name="Moawad H."/>
            <person name="Abd El-Rahim W.M."/>
            <person name="Sadowsky M.J."/>
        </authorList>
    </citation>
    <scope>NUCLEOTIDE SEQUENCE [LARGE SCALE GENOMIC DNA]</scope>
    <source>
        <strain evidence="2 3">ZGT118</strain>
    </source>
</reference>
<dbReference type="GO" id="GO:0003677">
    <property type="term" value="F:DNA binding"/>
    <property type="evidence" value="ECO:0007669"/>
    <property type="project" value="InterPro"/>
</dbReference>
<protein>
    <submittedName>
        <fullName evidence="2">XRE family transcriptional regulator</fullName>
    </submittedName>
</protein>
<dbReference type="Proteomes" id="UP000053791">
    <property type="component" value="Unassembled WGS sequence"/>
</dbReference>
<evidence type="ECO:0000259" key="1">
    <source>
        <dbReference type="PROSITE" id="PS50943"/>
    </source>
</evidence>
<dbReference type="Pfam" id="PF01381">
    <property type="entry name" value="HTH_3"/>
    <property type="match status" value="1"/>
</dbReference>
<dbReference type="OrthoDB" id="5659783at2"/>
<comment type="caution">
    <text evidence="2">The sequence shown here is derived from an EMBL/GenBank/DDBJ whole genome shotgun (WGS) entry which is preliminary data.</text>
</comment>
<sequence length="128" mass="14198">MTVSNENSYYAEDAATLGDRIVAAREALGYSQKDLARRMGVKLKTVQGWEEDRTEPRANKVAMMSGMLGVSLIWLLSGEGEGVLEPGEVSEQPEALRDILGEIRKLKADMSQSTRRLGTLEKRLRAMI</sequence>
<dbReference type="AlphaFoldDB" id="A0A0X3TMQ8"/>
<organism evidence="2 3">
    <name type="scientific">Ruegeria marisrubri</name>
    <dbReference type="NCBI Taxonomy" id="1685379"/>
    <lineage>
        <taxon>Bacteria</taxon>
        <taxon>Pseudomonadati</taxon>
        <taxon>Pseudomonadota</taxon>
        <taxon>Alphaproteobacteria</taxon>
        <taxon>Rhodobacterales</taxon>
        <taxon>Roseobacteraceae</taxon>
        <taxon>Ruegeria</taxon>
    </lineage>
</organism>
<dbReference type="SUPFAM" id="SSF47413">
    <property type="entry name" value="lambda repressor-like DNA-binding domains"/>
    <property type="match status" value="1"/>
</dbReference>
<dbReference type="InterPro" id="IPR010982">
    <property type="entry name" value="Lambda_DNA-bd_dom_sf"/>
</dbReference>
<dbReference type="STRING" id="1685379.AVO45_12935"/>
<dbReference type="SMART" id="SM00530">
    <property type="entry name" value="HTH_XRE"/>
    <property type="match status" value="1"/>
</dbReference>
<dbReference type="EMBL" id="LQBQ01000036">
    <property type="protein sequence ID" value="KUJ76311.1"/>
    <property type="molecule type" value="Genomic_DNA"/>
</dbReference>
<proteinExistence type="predicted"/>
<name>A0A0X3TMQ8_9RHOB</name>
<evidence type="ECO:0000313" key="2">
    <source>
        <dbReference type="EMBL" id="KUJ76311.1"/>
    </source>
</evidence>
<dbReference type="InterPro" id="IPR001387">
    <property type="entry name" value="Cro/C1-type_HTH"/>
</dbReference>
<evidence type="ECO:0000313" key="3">
    <source>
        <dbReference type="Proteomes" id="UP000053791"/>
    </source>
</evidence>
<accession>A0A0X3TMQ8</accession>
<dbReference type="PROSITE" id="PS50943">
    <property type="entry name" value="HTH_CROC1"/>
    <property type="match status" value="1"/>
</dbReference>